<organism evidence="1 2">
    <name type="scientific">Panicum miliaceum</name>
    <name type="common">Proso millet</name>
    <name type="synonym">Broomcorn millet</name>
    <dbReference type="NCBI Taxonomy" id="4540"/>
    <lineage>
        <taxon>Eukaryota</taxon>
        <taxon>Viridiplantae</taxon>
        <taxon>Streptophyta</taxon>
        <taxon>Embryophyta</taxon>
        <taxon>Tracheophyta</taxon>
        <taxon>Spermatophyta</taxon>
        <taxon>Magnoliopsida</taxon>
        <taxon>Liliopsida</taxon>
        <taxon>Poales</taxon>
        <taxon>Poaceae</taxon>
        <taxon>PACMAD clade</taxon>
        <taxon>Panicoideae</taxon>
        <taxon>Panicodae</taxon>
        <taxon>Paniceae</taxon>
        <taxon>Panicinae</taxon>
        <taxon>Panicum</taxon>
        <taxon>Panicum sect. Panicum</taxon>
    </lineage>
</organism>
<dbReference type="Proteomes" id="UP000275267">
    <property type="component" value="Unassembled WGS sequence"/>
</dbReference>
<comment type="caution">
    <text evidence="1">The sequence shown here is derived from an EMBL/GenBank/DDBJ whole genome shotgun (WGS) entry which is preliminary data.</text>
</comment>
<dbReference type="EMBL" id="PQIB02000015">
    <property type="protein sequence ID" value="RLM65805.1"/>
    <property type="molecule type" value="Genomic_DNA"/>
</dbReference>
<evidence type="ECO:0000313" key="2">
    <source>
        <dbReference type="Proteomes" id="UP000275267"/>
    </source>
</evidence>
<name>A0A3L6PVY3_PANMI</name>
<reference evidence="2" key="1">
    <citation type="journal article" date="2019" name="Nat. Commun.">
        <title>The genome of broomcorn millet.</title>
        <authorList>
            <person name="Zou C."/>
            <person name="Miki D."/>
            <person name="Li D."/>
            <person name="Tang Q."/>
            <person name="Xiao L."/>
            <person name="Rajput S."/>
            <person name="Deng P."/>
            <person name="Jia W."/>
            <person name="Huang R."/>
            <person name="Zhang M."/>
            <person name="Sun Y."/>
            <person name="Hu J."/>
            <person name="Fu X."/>
            <person name="Schnable P.S."/>
            <person name="Li F."/>
            <person name="Zhang H."/>
            <person name="Feng B."/>
            <person name="Zhu X."/>
            <person name="Liu R."/>
            <person name="Schnable J.C."/>
            <person name="Zhu J.-K."/>
            <person name="Zhang H."/>
        </authorList>
    </citation>
    <scope>NUCLEOTIDE SEQUENCE [LARGE SCALE GENOMIC DNA]</scope>
</reference>
<keyword evidence="2" id="KW-1185">Reference proteome</keyword>
<protein>
    <submittedName>
        <fullName evidence="1">Uncharacterized protein</fullName>
    </submittedName>
</protein>
<gene>
    <name evidence="1" type="ORF">C2845_PM16G13230</name>
</gene>
<dbReference type="AlphaFoldDB" id="A0A3L6PVY3"/>
<evidence type="ECO:0000313" key="1">
    <source>
        <dbReference type="EMBL" id="RLM65805.1"/>
    </source>
</evidence>
<accession>A0A3L6PVY3</accession>
<proteinExistence type="predicted"/>
<sequence length="227" mass="24244">MKQPDLHRRPFEMVGCLFRCWISTRGRGPAPFPAASCWCPSSPLSSASRCCARCPHCGAYGRRGMAAATAGGLRRCRPTPLWSVRRPPPSFPASRGPDLPFGEGARPWPRAIPGGVPLLPFVAASCGLWVLRATPPLWGLRERRGMAAAAACGLRRHRPAIPVGGILGCSVLCSVLAGVVRDGTGPCLASPELLQWTTWWQLGVSPVAAGNTSSSLLFRICIWRVGP</sequence>